<protein>
    <recommendedName>
        <fullName evidence="1">TIR domain-containing protein</fullName>
    </recommendedName>
</protein>
<dbReference type="SUPFAM" id="SSF52200">
    <property type="entry name" value="Toll/Interleukin receptor TIR domain"/>
    <property type="match status" value="1"/>
</dbReference>
<dbReference type="InterPro" id="IPR035897">
    <property type="entry name" value="Toll_tir_struct_dom_sf"/>
</dbReference>
<dbReference type="Pfam" id="PF13676">
    <property type="entry name" value="TIR_2"/>
    <property type="match status" value="1"/>
</dbReference>
<sequence>MSDVFVSYTHNDNLEFDAEKKGWVSRFHLVLLNYLTSKLGRTAKVWRDAKLEGNDAFWDVIFKALAEAQTLVAVVSPRYVQSKSCVKEVVEFNRHWQAAGGVKVGDKPRLVRILTEPVKLPELIDGKPVPPELRELFKLSTGVEFYEVDPESGRSRQLRSEFGAKYDAKFNLLVDDVALMLANLLKADVKPAAPPSGKTVYLAQTCHDLKAERDRIERELRQRGHDVLPEGPLPLATADACETTIREALGRSQLAVHLVGRGYGLVPEDGTKSVVEIQNQLAAERSREAGFRRLIWTPRDETPKDPRLAAFLEQLTRDAEAQRGAEFAQDTIDELKDLLLELLTPPPAPSPPPTAASSAGKPAPRVYVICDPLDDERTAPLEDFLFQQGLEVSRPQFDGGAAEIAEAHRFNLSRCDAALIYYGQPSKLWLEMKLQDLEKAPGYGRTAPLRAAAVCVAPPDNRDKQRFQTRQAAVLRLGESFSPAPLQPFMEQLLKAGN</sequence>
<accession>D3W8K3</accession>
<dbReference type="Gene3D" id="3.40.50.10140">
    <property type="entry name" value="Toll/interleukin-1 receptor homology (TIR) domain"/>
    <property type="match status" value="1"/>
</dbReference>
<evidence type="ECO:0000313" key="2">
    <source>
        <dbReference type="EMBL" id="ACX33952.1"/>
    </source>
</evidence>
<evidence type="ECO:0000259" key="1">
    <source>
        <dbReference type="PROSITE" id="PS50104"/>
    </source>
</evidence>
<organism evidence="2">
    <name type="scientific">uncultured prokaryote EC6</name>
    <dbReference type="NCBI Taxonomy" id="672204"/>
    <lineage>
        <taxon>unclassified sequences</taxon>
        <taxon>environmental samples</taxon>
    </lineage>
</organism>
<feature type="domain" description="TIR" evidence="1">
    <location>
        <begin position="1"/>
        <end position="145"/>
    </location>
</feature>
<dbReference type="PROSITE" id="PS50104">
    <property type="entry name" value="TIR"/>
    <property type="match status" value="1"/>
</dbReference>
<dbReference type="AlphaFoldDB" id="D3W8K3"/>
<dbReference type="InterPro" id="IPR000157">
    <property type="entry name" value="TIR_dom"/>
</dbReference>
<name>D3W8K3_9ZZZZ</name>
<reference evidence="2" key="1">
    <citation type="journal article" date="2010" name="Appl. Environ. Microbiol.">
        <title>Expanding small-molecule functional metagenomics through parallel screening of broad-host-range cosmid environmental DNA libraries in diverse proteobacteria.</title>
        <authorList>
            <person name="Craig J.W."/>
            <person name="Chang F.Y."/>
            <person name="Kim J.H."/>
            <person name="Obiajulu S.C."/>
            <person name="Brady S.F."/>
        </authorList>
    </citation>
    <scope>NUCLEOTIDE SEQUENCE</scope>
</reference>
<dbReference type="GO" id="GO:0007165">
    <property type="term" value="P:signal transduction"/>
    <property type="evidence" value="ECO:0007669"/>
    <property type="project" value="InterPro"/>
</dbReference>
<proteinExistence type="predicted"/>
<dbReference type="EMBL" id="GQ869384">
    <property type="protein sequence ID" value="ACX33952.1"/>
    <property type="molecule type" value="Genomic_DNA"/>
</dbReference>